<proteinExistence type="predicted"/>
<feature type="region of interest" description="Disordered" evidence="1">
    <location>
        <begin position="385"/>
        <end position="435"/>
    </location>
</feature>
<gene>
    <name evidence="3" type="ORF">DSM112329_01722</name>
</gene>
<sequence>MSPRVLLTGLFACVVALIAGLQLVGGDDAYELNLRLKSANGLRNGSEVRTGGVPVGRVLALKLGPKDAVDVRMALDDGHDAVGRNATARIVATNLVGEKYVELDPGDTRTPLASGAWLPTRRVSTSVDLDQVLDVLDSGVRTRLAVLINETGFALTHRRADFNAFLHELPPALSAGRKLVGQLAQDNHTVGDVVDRAGRLVARVNAERDELNRMVDVTGKTAAAVAAKRAQLRQTLAEAPTTLASADRLLTDLQDTTRPLASAARLITRTAPGLRATLTQVEPFEASARPALDEVPDLAPELTRLGVKAAPVARQAVPTAKALTALLTTSGPATRTLGASVDDLLGLAEGWSRSIQLRDGLSHVFRGRASISVDTIQTLTRRLQLLSPTAPARRTGGTGGATKPGPAPSGAAATPARQDDRRPGPAKALKDVVGKTQDTVTGVLAKLLPGLAGPAGSAPAPAPDDSRDDPAGALLDFLLKP</sequence>
<dbReference type="EMBL" id="CP114014">
    <property type="protein sequence ID" value="XAY04884.1"/>
    <property type="molecule type" value="Genomic_DNA"/>
</dbReference>
<protein>
    <recommendedName>
        <fullName evidence="2">Mce/MlaD domain-containing protein</fullName>
    </recommendedName>
</protein>
<feature type="compositionally biased region" description="Low complexity" evidence="1">
    <location>
        <begin position="449"/>
        <end position="459"/>
    </location>
</feature>
<dbReference type="AlphaFoldDB" id="A0AAU7AU61"/>
<feature type="compositionally biased region" description="Basic and acidic residues" evidence="1">
    <location>
        <begin position="417"/>
        <end position="433"/>
    </location>
</feature>
<feature type="compositionally biased region" description="Low complexity" evidence="1">
    <location>
        <begin position="385"/>
        <end position="395"/>
    </location>
</feature>
<dbReference type="RefSeq" id="WP_354701410.1">
    <property type="nucleotide sequence ID" value="NZ_CP114014.1"/>
</dbReference>
<feature type="domain" description="Mce/MlaD" evidence="2">
    <location>
        <begin position="29"/>
        <end position="106"/>
    </location>
</feature>
<reference evidence="3" key="1">
    <citation type="submission" date="2022-12" db="EMBL/GenBank/DDBJ databases">
        <title>Paraconexibacter alkalitolerans sp. nov. and Baekduia alba sp. nov., isolated from soil and emended description of the genera Paraconexibacter (Chun et al., 2020) and Baekduia (An et al., 2020).</title>
        <authorList>
            <person name="Vieira S."/>
            <person name="Huber K.J."/>
            <person name="Geppert A."/>
            <person name="Wolf J."/>
            <person name="Neumann-Schaal M."/>
            <person name="Muesken M."/>
            <person name="Overmann J."/>
        </authorList>
    </citation>
    <scope>NUCLEOTIDE SEQUENCE</scope>
    <source>
        <strain evidence="3">AEG42_29</strain>
    </source>
</reference>
<dbReference type="KEGG" id="parq:DSM112329_01722"/>
<evidence type="ECO:0000313" key="3">
    <source>
        <dbReference type="EMBL" id="XAY04884.1"/>
    </source>
</evidence>
<name>A0AAU7AU61_9ACTN</name>
<feature type="region of interest" description="Disordered" evidence="1">
    <location>
        <begin position="449"/>
        <end position="481"/>
    </location>
</feature>
<dbReference type="InterPro" id="IPR052336">
    <property type="entry name" value="MlaD_Phospholipid_Transporter"/>
</dbReference>
<feature type="compositionally biased region" description="Low complexity" evidence="1">
    <location>
        <begin position="403"/>
        <end position="416"/>
    </location>
</feature>
<evidence type="ECO:0000256" key="1">
    <source>
        <dbReference type="SAM" id="MobiDB-lite"/>
    </source>
</evidence>
<organism evidence="3">
    <name type="scientific">Paraconexibacter sp. AEG42_29</name>
    <dbReference type="NCBI Taxonomy" id="2997339"/>
    <lineage>
        <taxon>Bacteria</taxon>
        <taxon>Bacillati</taxon>
        <taxon>Actinomycetota</taxon>
        <taxon>Thermoleophilia</taxon>
        <taxon>Solirubrobacterales</taxon>
        <taxon>Paraconexibacteraceae</taxon>
        <taxon>Paraconexibacter</taxon>
    </lineage>
</organism>
<dbReference type="Pfam" id="PF02470">
    <property type="entry name" value="MlaD"/>
    <property type="match status" value="1"/>
</dbReference>
<evidence type="ECO:0000259" key="2">
    <source>
        <dbReference type="Pfam" id="PF02470"/>
    </source>
</evidence>
<dbReference type="PANTHER" id="PTHR33371">
    <property type="entry name" value="INTERMEMBRANE PHOSPHOLIPID TRANSPORT SYSTEM BINDING PROTEIN MLAD-RELATED"/>
    <property type="match status" value="1"/>
</dbReference>
<dbReference type="PANTHER" id="PTHR33371:SF4">
    <property type="entry name" value="INTERMEMBRANE PHOSPHOLIPID TRANSPORT SYSTEM BINDING PROTEIN MLAD"/>
    <property type="match status" value="1"/>
</dbReference>
<accession>A0AAU7AU61</accession>
<dbReference type="InterPro" id="IPR003399">
    <property type="entry name" value="Mce/MlaD"/>
</dbReference>